<proteinExistence type="predicted"/>
<evidence type="ECO:0000313" key="2">
    <source>
        <dbReference type="RefSeq" id="XP_030980371.1"/>
    </source>
</evidence>
<dbReference type="RefSeq" id="XP_030980371.1">
    <property type="nucleotide sequence ID" value="XM_031130291.1"/>
</dbReference>
<accession>A0A6P8AZH4</accession>
<reference evidence="1 2" key="1">
    <citation type="journal article" date="2019" name="Mol. Biol. Evol.">
        <title>Blast fungal genomes show frequent chromosomal changes, gene gains and losses, and effector gene turnover.</title>
        <authorList>
            <person name="Gomez Luciano L.B."/>
            <person name="Jason Tsai I."/>
            <person name="Chuma I."/>
            <person name="Tosa Y."/>
            <person name="Chen Y.H."/>
            <person name="Li J.Y."/>
            <person name="Li M.Y."/>
            <person name="Jade Lu M.Y."/>
            <person name="Nakayashiki H."/>
            <person name="Li W.H."/>
        </authorList>
    </citation>
    <scope>NUCLEOTIDE SEQUENCE [LARGE SCALE GENOMIC DNA]</scope>
    <source>
        <strain evidence="1 2">NI907</strain>
    </source>
</reference>
<organism evidence="1 2">
    <name type="scientific">Pyricularia grisea</name>
    <name type="common">Crabgrass-specific blast fungus</name>
    <name type="synonym">Magnaporthe grisea</name>
    <dbReference type="NCBI Taxonomy" id="148305"/>
    <lineage>
        <taxon>Eukaryota</taxon>
        <taxon>Fungi</taxon>
        <taxon>Dikarya</taxon>
        <taxon>Ascomycota</taxon>
        <taxon>Pezizomycotina</taxon>
        <taxon>Sordariomycetes</taxon>
        <taxon>Sordariomycetidae</taxon>
        <taxon>Magnaporthales</taxon>
        <taxon>Pyriculariaceae</taxon>
        <taxon>Pyricularia</taxon>
    </lineage>
</organism>
<reference evidence="2" key="3">
    <citation type="submission" date="2025-08" db="UniProtKB">
        <authorList>
            <consortium name="RefSeq"/>
        </authorList>
    </citation>
    <scope>IDENTIFICATION</scope>
    <source>
        <strain evidence="2">NI907</strain>
    </source>
</reference>
<dbReference type="GeneID" id="41965199"/>
<keyword evidence="1" id="KW-1185">Reference proteome</keyword>
<dbReference type="Proteomes" id="UP000515153">
    <property type="component" value="Chromosome VII"/>
</dbReference>
<protein>
    <submittedName>
        <fullName evidence="2">Uncharacterized protein</fullName>
    </submittedName>
</protein>
<reference evidence="2" key="2">
    <citation type="submission" date="2019-10" db="EMBL/GenBank/DDBJ databases">
        <authorList>
            <consortium name="NCBI Genome Project"/>
        </authorList>
    </citation>
    <scope>NUCLEOTIDE SEQUENCE</scope>
    <source>
        <strain evidence="2">NI907</strain>
    </source>
</reference>
<sequence>MHLLLRYGASSDVFFSSKPLDPLFGDGQDPSDIPERSDVYTEHNEDAVLRGREKLKFGIPVLVGSVGLEV</sequence>
<evidence type="ECO:0000313" key="1">
    <source>
        <dbReference type="Proteomes" id="UP000515153"/>
    </source>
</evidence>
<name>A0A6P8AZH4_PYRGI</name>
<dbReference type="AlphaFoldDB" id="A0A6P8AZH4"/>
<dbReference type="KEGG" id="pgri:PgNI_10318"/>
<gene>
    <name evidence="2" type="ORF">PgNI_10318</name>
</gene>